<protein>
    <submittedName>
        <fullName evidence="2">Uncharacterized protein</fullName>
    </submittedName>
</protein>
<dbReference type="Proteomes" id="UP000240883">
    <property type="component" value="Unassembled WGS sequence"/>
</dbReference>
<dbReference type="AlphaFoldDB" id="A0A2T2NCS6"/>
<name>A0A2T2NCS6_CORCC</name>
<feature type="signal peptide" evidence="1">
    <location>
        <begin position="1"/>
        <end position="21"/>
    </location>
</feature>
<sequence length="158" mass="18093">MNFRILKILLFAFFSSGTVIATLSPPLPQPNPDSSLAQKREEPGINGNIGGVYMCDKEGFEGECMYMRAPMGQDKCKNLEEEWWNRIASFGPDKSVLQIFEFRCKVFNDVDCKGWYNSQTFPGTGINYKSWGKSVRCEFIKDGAQEWFEEVIKTIPDY</sequence>
<reference evidence="2 3" key="1">
    <citation type="journal article" date="2018" name="Front. Microbiol.">
        <title>Genome-Wide Analysis of Corynespora cassiicola Leaf Fall Disease Putative Effectors.</title>
        <authorList>
            <person name="Lopez D."/>
            <person name="Ribeiro S."/>
            <person name="Label P."/>
            <person name="Fumanal B."/>
            <person name="Venisse J.S."/>
            <person name="Kohler A."/>
            <person name="de Oliveira R.R."/>
            <person name="Labutti K."/>
            <person name="Lipzen A."/>
            <person name="Lail K."/>
            <person name="Bauer D."/>
            <person name="Ohm R.A."/>
            <person name="Barry K.W."/>
            <person name="Spatafora J."/>
            <person name="Grigoriev I.V."/>
            <person name="Martin F.M."/>
            <person name="Pujade-Renaud V."/>
        </authorList>
    </citation>
    <scope>NUCLEOTIDE SEQUENCE [LARGE SCALE GENOMIC DNA]</scope>
    <source>
        <strain evidence="2 3">Philippines</strain>
    </source>
</reference>
<accession>A0A2T2NCS6</accession>
<organism evidence="2 3">
    <name type="scientific">Corynespora cassiicola Philippines</name>
    <dbReference type="NCBI Taxonomy" id="1448308"/>
    <lineage>
        <taxon>Eukaryota</taxon>
        <taxon>Fungi</taxon>
        <taxon>Dikarya</taxon>
        <taxon>Ascomycota</taxon>
        <taxon>Pezizomycotina</taxon>
        <taxon>Dothideomycetes</taxon>
        <taxon>Pleosporomycetidae</taxon>
        <taxon>Pleosporales</taxon>
        <taxon>Corynesporascaceae</taxon>
        <taxon>Corynespora</taxon>
    </lineage>
</organism>
<evidence type="ECO:0000313" key="3">
    <source>
        <dbReference type="Proteomes" id="UP000240883"/>
    </source>
</evidence>
<keyword evidence="3" id="KW-1185">Reference proteome</keyword>
<dbReference type="EMBL" id="KZ678140">
    <property type="protein sequence ID" value="PSN63180.1"/>
    <property type="molecule type" value="Genomic_DNA"/>
</dbReference>
<proteinExistence type="predicted"/>
<keyword evidence="1" id="KW-0732">Signal</keyword>
<dbReference type="OrthoDB" id="623670at2759"/>
<evidence type="ECO:0000256" key="1">
    <source>
        <dbReference type="SAM" id="SignalP"/>
    </source>
</evidence>
<evidence type="ECO:0000313" key="2">
    <source>
        <dbReference type="EMBL" id="PSN63180.1"/>
    </source>
</evidence>
<gene>
    <name evidence="2" type="ORF">BS50DRAFT_648655</name>
</gene>
<feature type="chain" id="PRO_5015442703" evidence="1">
    <location>
        <begin position="22"/>
        <end position="158"/>
    </location>
</feature>